<proteinExistence type="predicted"/>
<gene>
    <name evidence="2" type="ORF">RN001_009038</name>
</gene>
<keyword evidence="3" id="KW-1185">Reference proteome</keyword>
<name>A0AAN7PUZ1_9COLE</name>
<evidence type="ECO:0000256" key="1">
    <source>
        <dbReference type="SAM" id="SignalP"/>
    </source>
</evidence>
<protein>
    <submittedName>
        <fullName evidence="2">Uncharacterized protein</fullName>
    </submittedName>
</protein>
<comment type="caution">
    <text evidence="2">The sequence shown here is derived from an EMBL/GenBank/DDBJ whole genome shotgun (WGS) entry which is preliminary data.</text>
</comment>
<evidence type="ECO:0000313" key="3">
    <source>
        <dbReference type="Proteomes" id="UP001353858"/>
    </source>
</evidence>
<evidence type="ECO:0000313" key="2">
    <source>
        <dbReference type="EMBL" id="KAK4876532.1"/>
    </source>
</evidence>
<dbReference type="AlphaFoldDB" id="A0AAN7PUZ1"/>
<dbReference type="EMBL" id="JARPUR010000004">
    <property type="protein sequence ID" value="KAK4876532.1"/>
    <property type="molecule type" value="Genomic_DNA"/>
</dbReference>
<accession>A0AAN7PUZ1</accession>
<reference evidence="3" key="1">
    <citation type="submission" date="2023-01" db="EMBL/GenBank/DDBJ databases">
        <title>Key to firefly adult light organ development and bioluminescence: homeobox transcription factors regulate luciferase expression and transportation to peroxisome.</title>
        <authorList>
            <person name="Fu X."/>
        </authorList>
    </citation>
    <scope>NUCLEOTIDE SEQUENCE [LARGE SCALE GENOMIC DNA]</scope>
</reference>
<organism evidence="2 3">
    <name type="scientific">Aquatica leii</name>
    <dbReference type="NCBI Taxonomy" id="1421715"/>
    <lineage>
        <taxon>Eukaryota</taxon>
        <taxon>Metazoa</taxon>
        <taxon>Ecdysozoa</taxon>
        <taxon>Arthropoda</taxon>
        <taxon>Hexapoda</taxon>
        <taxon>Insecta</taxon>
        <taxon>Pterygota</taxon>
        <taxon>Neoptera</taxon>
        <taxon>Endopterygota</taxon>
        <taxon>Coleoptera</taxon>
        <taxon>Polyphaga</taxon>
        <taxon>Elateriformia</taxon>
        <taxon>Elateroidea</taxon>
        <taxon>Lampyridae</taxon>
        <taxon>Luciolinae</taxon>
        <taxon>Aquatica</taxon>
    </lineage>
</organism>
<feature type="signal peptide" evidence="1">
    <location>
        <begin position="1"/>
        <end position="16"/>
    </location>
</feature>
<feature type="chain" id="PRO_5043037433" evidence="1">
    <location>
        <begin position="17"/>
        <end position="103"/>
    </location>
</feature>
<sequence>MFKLVAVFALFAVANAGIISHGHLGHAEIIAAPAHIAVAPIAHHGHATSYANHNSLSVHPVPVAVAHHAPAHIVHAAPAAHFVAAPIAHVGIAHGHGHHGYFH</sequence>
<keyword evidence="1" id="KW-0732">Signal</keyword>
<dbReference type="Proteomes" id="UP001353858">
    <property type="component" value="Unassembled WGS sequence"/>
</dbReference>